<proteinExistence type="predicted"/>
<dbReference type="GeneID" id="19211665"/>
<dbReference type="RefSeq" id="XP_007763190.1">
    <property type="nucleotide sequence ID" value="XM_007765000.1"/>
</dbReference>
<dbReference type="AlphaFoldDB" id="A0A5M3N664"/>
<keyword evidence="5" id="KW-1185">Reference proteome</keyword>
<sequence length="333" mass="37604">MLFRCTFSASSFMRTSTEHDNRHITRIIAHCWNALPERQKAYWYRRALEEKQHHAELFPGYRFTPTSRANRQKRNVKRNSDADKERSRRIAELLLAGKHGDELDVAVKQDDAVHSDSDGSYRSESPETRPAKAHKKSLTSKARKPPRSRTAAISAAAPESLSVPTVNFETVTANPWDYYSTEPSSIYAPQASYPPMLPHAQLYQSHSPALSSGSAHSYGSSSSPSHQVAQMTEQFAYTSVTTPPQPRATDYYSAGSYDTQERHPSPDDTYSLAYPLSQDYLNVQDTYTRGLNFEYPMPSGYATSYSAGYQPSFMNTVHQSQPSGEYYPEYSNY</sequence>
<feature type="region of interest" description="Disordered" evidence="2">
    <location>
        <begin position="60"/>
        <end position="86"/>
    </location>
</feature>
<feature type="compositionally biased region" description="Polar residues" evidence="2">
    <location>
        <begin position="227"/>
        <end position="242"/>
    </location>
</feature>
<feature type="region of interest" description="Disordered" evidence="2">
    <location>
        <begin position="204"/>
        <end position="267"/>
    </location>
</feature>
<reference evidence="5" key="1">
    <citation type="journal article" date="2012" name="Science">
        <title>The Paleozoic origin of enzymatic lignin decomposition reconstructed from 31 fungal genomes.</title>
        <authorList>
            <person name="Floudas D."/>
            <person name="Binder M."/>
            <person name="Riley R."/>
            <person name="Barry K."/>
            <person name="Blanchette R.A."/>
            <person name="Henrissat B."/>
            <person name="Martinez A.T."/>
            <person name="Otillar R."/>
            <person name="Spatafora J.W."/>
            <person name="Yadav J.S."/>
            <person name="Aerts A."/>
            <person name="Benoit I."/>
            <person name="Boyd A."/>
            <person name="Carlson A."/>
            <person name="Copeland A."/>
            <person name="Coutinho P.M."/>
            <person name="de Vries R.P."/>
            <person name="Ferreira P."/>
            <person name="Findley K."/>
            <person name="Foster B."/>
            <person name="Gaskell J."/>
            <person name="Glotzer D."/>
            <person name="Gorecki P."/>
            <person name="Heitman J."/>
            <person name="Hesse C."/>
            <person name="Hori C."/>
            <person name="Igarashi K."/>
            <person name="Jurgens J.A."/>
            <person name="Kallen N."/>
            <person name="Kersten P."/>
            <person name="Kohler A."/>
            <person name="Kuees U."/>
            <person name="Kumar T.K.A."/>
            <person name="Kuo A."/>
            <person name="LaButti K."/>
            <person name="Larrondo L.F."/>
            <person name="Lindquist E."/>
            <person name="Ling A."/>
            <person name="Lombard V."/>
            <person name="Lucas S."/>
            <person name="Lundell T."/>
            <person name="Martin R."/>
            <person name="McLaughlin D.J."/>
            <person name="Morgenstern I."/>
            <person name="Morin E."/>
            <person name="Murat C."/>
            <person name="Nagy L.G."/>
            <person name="Nolan M."/>
            <person name="Ohm R.A."/>
            <person name="Patyshakuliyeva A."/>
            <person name="Rokas A."/>
            <person name="Ruiz-Duenas F.J."/>
            <person name="Sabat G."/>
            <person name="Salamov A."/>
            <person name="Samejima M."/>
            <person name="Schmutz J."/>
            <person name="Slot J.C."/>
            <person name="St John F."/>
            <person name="Stenlid J."/>
            <person name="Sun H."/>
            <person name="Sun S."/>
            <person name="Syed K."/>
            <person name="Tsang A."/>
            <person name="Wiebenga A."/>
            <person name="Young D."/>
            <person name="Pisabarro A."/>
            <person name="Eastwood D.C."/>
            <person name="Martin F."/>
            <person name="Cullen D."/>
            <person name="Grigoriev I.V."/>
            <person name="Hibbett D.S."/>
        </authorList>
    </citation>
    <scope>NUCLEOTIDE SEQUENCE [LARGE SCALE GENOMIC DNA]</scope>
    <source>
        <strain evidence="5">RWD-64-598 SS2</strain>
    </source>
</reference>
<dbReference type="InterPro" id="IPR036910">
    <property type="entry name" value="HMG_box_dom_sf"/>
</dbReference>
<feature type="region of interest" description="Disordered" evidence="2">
    <location>
        <begin position="109"/>
        <end position="156"/>
    </location>
</feature>
<dbReference type="Gene3D" id="1.10.30.10">
    <property type="entry name" value="High mobility group box domain"/>
    <property type="match status" value="1"/>
</dbReference>
<name>A0A5M3N664_CONPW</name>
<keyword evidence="1" id="KW-0539">Nucleus</keyword>
<comment type="caution">
    <text evidence="4">The sequence shown here is derived from an EMBL/GenBank/DDBJ whole genome shotgun (WGS) entry which is preliminary data.</text>
</comment>
<accession>A0A5M3N664</accession>
<feature type="compositionally biased region" description="Basic and acidic residues" evidence="2">
    <location>
        <begin position="109"/>
        <end position="130"/>
    </location>
</feature>
<feature type="DNA-binding region" description="HMG box" evidence="1">
    <location>
        <begin position="1"/>
        <end position="62"/>
    </location>
</feature>
<dbReference type="GO" id="GO:0003677">
    <property type="term" value="F:DNA binding"/>
    <property type="evidence" value="ECO:0007669"/>
    <property type="project" value="UniProtKB-UniRule"/>
</dbReference>
<dbReference type="SUPFAM" id="SSF47095">
    <property type="entry name" value="HMG-box"/>
    <property type="match status" value="1"/>
</dbReference>
<gene>
    <name evidence="4" type="ORF">CONPUDRAFT_94716</name>
</gene>
<dbReference type="OrthoDB" id="6247875at2759"/>
<dbReference type="Pfam" id="PF00505">
    <property type="entry name" value="HMG_box"/>
    <property type="match status" value="1"/>
</dbReference>
<dbReference type="PROSITE" id="PS50118">
    <property type="entry name" value="HMG_BOX_2"/>
    <property type="match status" value="1"/>
</dbReference>
<dbReference type="OMA" id="WHDKARA"/>
<evidence type="ECO:0000313" key="4">
    <source>
        <dbReference type="EMBL" id="EIW86355.1"/>
    </source>
</evidence>
<evidence type="ECO:0000259" key="3">
    <source>
        <dbReference type="PROSITE" id="PS50118"/>
    </source>
</evidence>
<dbReference type="KEGG" id="cput:CONPUDRAFT_94716"/>
<evidence type="ECO:0000313" key="5">
    <source>
        <dbReference type="Proteomes" id="UP000053558"/>
    </source>
</evidence>
<protein>
    <recommendedName>
        <fullName evidence="3">HMG box domain-containing protein</fullName>
    </recommendedName>
</protein>
<dbReference type="InterPro" id="IPR009071">
    <property type="entry name" value="HMG_box_dom"/>
</dbReference>
<organism evidence="4 5">
    <name type="scientific">Coniophora puteana (strain RWD-64-598)</name>
    <name type="common">Brown rot fungus</name>
    <dbReference type="NCBI Taxonomy" id="741705"/>
    <lineage>
        <taxon>Eukaryota</taxon>
        <taxon>Fungi</taxon>
        <taxon>Dikarya</taxon>
        <taxon>Basidiomycota</taxon>
        <taxon>Agaricomycotina</taxon>
        <taxon>Agaricomycetes</taxon>
        <taxon>Agaricomycetidae</taxon>
        <taxon>Boletales</taxon>
        <taxon>Coniophorineae</taxon>
        <taxon>Coniophoraceae</taxon>
        <taxon>Coniophora</taxon>
    </lineage>
</organism>
<feature type="domain" description="HMG box" evidence="3">
    <location>
        <begin position="1"/>
        <end position="62"/>
    </location>
</feature>
<feature type="compositionally biased region" description="Basic residues" evidence="2">
    <location>
        <begin position="131"/>
        <end position="147"/>
    </location>
</feature>
<evidence type="ECO:0000256" key="2">
    <source>
        <dbReference type="SAM" id="MobiDB-lite"/>
    </source>
</evidence>
<feature type="compositionally biased region" description="Low complexity" evidence="2">
    <location>
        <begin position="211"/>
        <end position="226"/>
    </location>
</feature>
<dbReference type="EMBL" id="JH711573">
    <property type="protein sequence ID" value="EIW86355.1"/>
    <property type="molecule type" value="Genomic_DNA"/>
</dbReference>
<dbReference type="Proteomes" id="UP000053558">
    <property type="component" value="Unassembled WGS sequence"/>
</dbReference>
<evidence type="ECO:0000256" key="1">
    <source>
        <dbReference type="PROSITE-ProRule" id="PRU00267"/>
    </source>
</evidence>
<dbReference type="GO" id="GO:0005634">
    <property type="term" value="C:nucleus"/>
    <property type="evidence" value="ECO:0007669"/>
    <property type="project" value="UniProtKB-UniRule"/>
</dbReference>
<keyword evidence="1" id="KW-0238">DNA-binding</keyword>